<keyword evidence="4 9" id="KW-0238">DNA-binding</keyword>
<dbReference type="PANTHER" id="PTHR45940:SF6">
    <property type="entry name" value="WUSCHEL-RELATED HOMEOBOX 2"/>
    <property type="match status" value="1"/>
</dbReference>
<dbReference type="OrthoDB" id="1896656at2759"/>
<reference evidence="12 13" key="1">
    <citation type="journal article" date="2019" name="Nat. Plants">
        <title>Stout camphor tree genome fills gaps in understanding of flowering plant genome evolution.</title>
        <authorList>
            <person name="Chaw S.M."/>
            <person name="Liu Y.C."/>
            <person name="Wu Y.W."/>
            <person name="Wang H.Y."/>
            <person name="Lin C.I."/>
            <person name="Wu C.S."/>
            <person name="Ke H.M."/>
            <person name="Chang L.Y."/>
            <person name="Hsu C.Y."/>
            <person name="Yang H.T."/>
            <person name="Sudianto E."/>
            <person name="Hsu M.H."/>
            <person name="Wu K.P."/>
            <person name="Wang L.N."/>
            <person name="Leebens-Mack J.H."/>
            <person name="Tsai I.J."/>
        </authorList>
    </citation>
    <scope>NUCLEOTIDE SEQUENCE [LARGE SCALE GENOMIC DNA]</scope>
    <source>
        <strain evidence="13">cv. Chaw 1501</strain>
        <tissue evidence="12">Young leaves</tissue>
    </source>
</reference>
<evidence type="ECO:0000256" key="5">
    <source>
        <dbReference type="ARBA" id="ARBA00023155"/>
    </source>
</evidence>
<evidence type="ECO:0000256" key="4">
    <source>
        <dbReference type="ARBA" id="ARBA00023125"/>
    </source>
</evidence>
<dbReference type="Pfam" id="PF00046">
    <property type="entry name" value="Homeodomain"/>
    <property type="match status" value="1"/>
</dbReference>
<gene>
    <name evidence="12" type="ORF">CKAN_01032300</name>
</gene>
<accession>A0A443NSZ0</accession>
<evidence type="ECO:0000259" key="11">
    <source>
        <dbReference type="PROSITE" id="PS50071"/>
    </source>
</evidence>
<evidence type="ECO:0000256" key="9">
    <source>
        <dbReference type="PROSITE-ProRule" id="PRU00108"/>
    </source>
</evidence>
<organism evidence="12 13">
    <name type="scientific">Cinnamomum micranthum f. kanehirae</name>
    <dbReference type="NCBI Taxonomy" id="337451"/>
    <lineage>
        <taxon>Eukaryota</taxon>
        <taxon>Viridiplantae</taxon>
        <taxon>Streptophyta</taxon>
        <taxon>Embryophyta</taxon>
        <taxon>Tracheophyta</taxon>
        <taxon>Spermatophyta</taxon>
        <taxon>Magnoliopsida</taxon>
        <taxon>Magnoliidae</taxon>
        <taxon>Laurales</taxon>
        <taxon>Lauraceae</taxon>
        <taxon>Cinnamomum</taxon>
    </lineage>
</organism>
<keyword evidence="3" id="KW-0805">Transcription regulation</keyword>
<comment type="subcellular location">
    <subcellularLocation>
        <location evidence="1 9 10">Nucleus</location>
    </subcellularLocation>
</comment>
<dbReference type="Proteomes" id="UP000283530">
    <property type="component" value="Unassembled WGS sequence"/>
</dbReference>
<keyword evidence="13" id="KW-1185">Reference proteome</keyword>
<evidence type="ECO:0000313" key="12">
    <source>
        <dbReference type="EMBL" id="RWR81632.1"/>
    </source>
</evidence>
<sequence>MQMASSISRWSPTKEQISALEDLYREGLQTPSTEEIQQIASNLRAYGHIEGKNVFYWFQNRKARLRQRQRQEPRLYMSRLVRNRPKVPILPASTTNNTTCPDVLGNALCFSQSAIGFYTQLPAALFPEGVSEIPKISQRTVGLPFPYEYLDPIDGVSDANQHGQANDTNKLQTLELFPLHPTGILGEWSEMSSPSSVITSSPLSSETTIQDFV</sequence>
<dbReference type="GO" id="GO:0003677">
    <property type="term" value="F:DNA binding"/>
    <property type="evidence" value="ECO:0007669"/>
    <property type="project" value="UniProtKB-UniRule"/>
</dbReference>
<dbReference type="SMART" id="SM00389">
    <property type="entry name" value="HOX"/>
    <property type="match status" value="1"/>
</dbReference>
<evidence type="ECO:0000256" key="3">
    <source>
        <dbReference type="ARBA" id="ARBA00023015"/>
    </source>
</evidence>
<feature type="DNA-binding region" description="Homeobox" evidence="9">
    <location>
        <begin position="5"/>
        <end position="69"/>
    </location>
</feature>
<evidence type="ECO:0000256" key="7">
    <source>
        <dbReference type="ARBA" id="ARBA00023242"/>
    </source>
</evidence>
<dbReference type="GO" id="GO:0005634">
    <property type="term" value="C:nucleus"/>
    <property type="evidence" value="ECO:0007669"/>
    <property type="project" value="UniProtKB-SubCell"/>
</dbReference>
<protein>
    <submittedName>
        <fullName evidence="12">WUSCHEL-related homeobox 2-like protein</fullName>
    </submittedName>
</protein>
<dbReference type="EMBL" id="QPKB01000004">
    <property type="protein sequence ID" value="RWR81632.1"/>
    <property type="molecule type" value="Genomic_DNA"/>
</dbReference>
<dbReference type="Gene3D" id="1.10.10.60">
    <property type="entry name" value="Homeodomain-like"/>
    <property type="match status" value="1"/>
</dbReference>
<dbReference type="PROSITE" id="PS50071">
    <property type="entry name" value="HOMEOBOX_2"/>
    <property type="match status" value="1"/>
</dbReference>
<feature type="domain" description="Homeobox" evidence="11">
    <location>
        <begin position="3"/>
        <end position="68"/>
    </location>
</feature>
<dbReference type="GO" id="GO:0099402">
    <property type="term" value="P:plant organ development"/>
    <property type="evidence" value="ECO:0007669"/>
    <property type="project" value="InterPro"/>
</dbReference>
<evidence type="ECO:0000256" key="2">
    <source>
        <dbReference type="ARBA" id="ARBA00022473"/>
    </source>
</evidence>
<dbReference type="GO" id="GO:0003700">
    <property type="term" value="F:DNA-binding transcription factor activity"/>
    <property type="evidence" value="ECO:0007669"/>
    <property type="project" value="InterPro"/>
</dbReference>
<name>A0A443NSZ0_9MAGN</name>
<evidence type="ECO:0000256" key="10">
    <source>
        <dbReference type="RuleBase" id="RU000682"/>
    </source>
</evidence>
<evidence type="ECO:0000256" key="6">
    <source>
        <dbReference type="ARBA" id="ARBA00023163"/>
    </source>
</evidence>
<dbReference type="AlphaFoldDB" id="A0A443NSZ0"/>
<evidence type="ECO:0000256" key="8">
    <source>
        <dbReference type="ARBA" id="ARBA00024040"/>
    </source>
</evidence>
<comment type="caution">
    <text evidence="12">The sequence shown here is derived from an EMBL/GenBank/DDBJ whole genome shotgun (WGS) entry which is preliminary data.</text>
</comment>
<keyword evidence="2" id="KW-0217">Developmental protein</keyword>
<dbReference type="InterPro" id="IPR009057">
    <property type="entry name" value="Homeodomain-like_sf"/>
</dbReference>
<dbReference type="SUPFAM" id="SSF46689">
    <property type="entry name" value="Homeodomain-like"/>
    <property type="match status" value="1"/>
</dbReference>
<comment type="similarity">
    <text evidence="8">Belongs to the WUS homeobox family.</text>
</comment>
<proteinExistence type="inferred from homology"/>
<keyword evidence="7 9" id="KW-0539">Nucleus</keyword>
<evidence type="ECO:0000313" key="13">
    <source>
        <dbReference type="Proteomes" id="UP000283530"/>
    </source>
</evidence>
<keyword evidence="6" id="KW-0804">Transcription</keyword>
<dbReference type="InterPro" id="IPR044555">
    <property type="entry name" value="WUSCHEL-like"/>
</dbReference>
<keyword evidence="5 9" id="KW-0371">Homeobox</keyword>
<dbReference type="CDD" id="cd00086">
    <property type="entry name" value="homeodomain"/>
    <property type="match status" value="1"/>
</dbReference>
<evidence type="ECO:0000256" key="1">
    <source>
        <dbReference type="ARBA" id="ARBA00004123"/>
    </source>
</evidence>
<dbReference type="PANTHER" id="PTHR45940">
    <property type="entry name" value="WUSCHEL-RELATED HOMEOBOX 1-RELATED"/>
    <property type="match status" value="1"/>
</dbReference>
<dbReference type="InterPro" id="IPR001356">
    <property type="entry name" value="HD"/>
</dbReference>